<evidence type="ECO:0000259" key="5">
    <source>
        <dbReference type="PROSITE" id="PS50089"/>
    </source>
</evidence>
<keyword evidence="1" id="KW-0479">Metal-binding</keyword>
<protein>
    <recommendedName>
        <fullName evidence="5">RING-type domain-containing protein</fullName>
    </recommendedName>
</protein>
<dbReference type="PANTHER" id="PTHR24103">
    <property type="entry name" value="E3 UBIQUITIN-PROTEIN LIGASE TRIM"/>
    <property type="match status" value="1"/>
</dbReference>
<evidence type="ECO:0000313" key="7">
    <source>
        <dbReference type="Proteomes" id="UP000694404"/>
    </source>
</evidence>
<keyword evidence="2 4" id="KW-0863">Zinc-finger</keyword>
<dbReference type="SMART" id="SM00184">
    <property type="entry name" value="RING"/>
    <property type="match status" value="1"/>
</dbReference>
<keyword evidence="3" id="KW-0862">Zinc</keyword>
<sequence length="221" mass="24808">MAVPVDAQLKKTSFQWLSLTSCDPDFENPWSTVAEECEYQPQGSYKVMAAGNPAKSIQDELTCSICLDYFKDPVSLDCDHNFCRACITQCWEGFTTEISCPQCREIFPQRNLRLNRQLRNIVEAARELRLSSGREPEPERLCEKHKESLKLFCKEDEIPICLVSGPNPLAVLLSAPLSRTSPLAVLLATHQHVFSPRSLTQLSVISALTGEIQCWCSTSPK</sequence>
<reference evidence="6" key="1">
    <citation type="submission" date="2025-08" db="UniProtKB">
        <authorList>
            <consortium name="Ensembl"/>
        </authorList>
    </citation>
    <scope>IDENTIFICATION</scope>
</reference>
<dbReference type="GeneTree" id="ENSGT01030000234669"/>
<evidence type="ECO:0000256" key="3">
    <source>
        <dbReference type="ARBA" id="ARBA00022833"/>
    </source>
</evidence>
<evidence type="ECO:0000256" key="1">
    <source>
        <dbReference type="ARBA" id="ARBA00022723"/>
    </source>
</evidence>
<organism evidence="6 7">
    <name type="scientific">Chelonoidis abingdonii</name>
    <name type="common">Abingdon island giant tortoise</name>
    <name type="synonym">Testudo abingdonii</name>
    <dbReference type="NCBI Taxonomy" id="106734"/>
    <lineage>
        <taxon>Eukaryota</taxon>
        <taxon>Metazoa</taxon>
        <taxon>Chordata</taxon>
        <taxon>Craniata</taxon>
        <taxon>Vertebrata</taxon>
        <taxon>Euteleostomi</taxon>
        <taxon>Archelosauria</taxon>
        <taxon>Testudinata</taxon>
        <taxon>Testudines</taxon>
        <taxon>Cryptodira</taxon>
        <taxon>Durocryptodira</taxon>
        <taxon>Testudinoidea</taxon>
        <taxon>Testudinidae</taxon>
        <taxon>Chelonoidis</taxon>
    </lineage>
</organism>
<dbReference type="GO" id="GO:0008270">
    <property type="term" value="F:zinc ion binding"/>
    <property type="evidence" value="ECO:0007669"/>
    <property type="project" value="UniProtKB-KW"/>
</dbReference>
<dbReference type="AlphaFoldDB" id="A0A8C0H012"/>
<dbReference type="SUPFAM" id="SSF57845">
    <property type="entry name" value="B-box zinc-binding domain"/>
    <property type="match status" value="1"/>
</dbReference>
<dbReference type="Pfam" id="PF15227">
    <property type="entry name" value="zf-C3HC4_4"/>
    <property type="match status" value="1"/>
</dbReference>
<evidence type="ECO:0000256" key="2">
    <source>
        <dbReference type="ARBA" id="ARBA00022771"/>
    </source>
</evidence>
<dbReference type="Gene3D" id="3.30.160.60">
    <property type="entry name" value="Classic Zinc Finger"/>
    <property type="match status" value="1"/>
</dbReference>
<dbReference type="InterPro" id="IPR050143">
    <property type="entry name" value="TRIM/RBCC"/>
</dbReference>
<dbReference type="Gene3D" id="3.30.40.10">
    <property type="entry name" value="Zinc/RING finger domain, C3HC4 (zinc finger)"/>
    <property type="match status" value="1"/>
</dbReference>
<dbReference type="InterPro" id="IPR017907">
    <property type="entry name" value="Znf_RING_CS"/>
</dbReference>
<dbReference type="InterPro" id="IPR001841">
    <property type="entry name" value="Znf_RING"/>
</dbReference>
<dbReference type="CDD" id="cd16594">
    <property type="entry name" value="RING-HC_TRIM7-like_C-IV"/>
    <property type="match status" value="1"/>
</dbReference>
<accession>A0A8C0H012</accession>
<evidence type="ECO:0000256" key="4">
    <source>
        <dbReference type="PROSITE-ProRule" id="PRU00175"/>
    </source>
</evidence>
<evidence type="ECO:0000313" key="6">
    <source>
        <dbReference type="Ensembl" id="ENSCABP00000015170.1"/>
    </source>
</evidence>
<keyword evidence="7" id="KW-1185">Reference proteome</keyword>
<dbReference type="Proteomes" id="UP000694404">
    <property type="component" value="Unplaced"/>
</dbReference>
<reference evidence="6" key="2">
    <citation type="submission" date="2025-09" db="UniProtKB">
        <authorList>
            <consortium name="Ensembl"/>
        </authorList>
    </citation>
    <scope>IDENTIFICATION</scope>
</reference>
<feature type="domain" description="RING-type" evidence="5">
    <location>
        <begin position="63"/>
        <end position="104"/>
    </location>
</feature>
<dbReference type="Ensembl" id="ENSCABT00000016627.1">
    <property type="protein sequence ID" value="ENSCABP00000015170.1"/>
    <property type="gene ID" value="ENSCABG00000011337.1"/>
</dbReference>
<proteinExistence type="predicted"/>
<dbReference type="PROSITE" id="PS50089">
    <property type="entry name" value="ZF_RING_2"/>
    <property type="match status" value="1"/>
</dbReference>
<dbReference type="SUPFAM" id="SSF57850">
    <property type="entry name" value="RING/U-box"/>
    <property type="match status" value="1"/>
</dbReference>
<dbReference type="PROSITE" id="PS00518">
    <property type="entry name" value="ZF_RING_1"/>
    <property type="match status" value="1"/>
</dbReference>
<name>A0A8C0H012_CHEAB</name>
<dbReference type="InterPro" id="IPR013083">
    <property type="entry name" value="Znf_RING/FYVE/PHD"/>
</dbReference>